<feature type="compositionally biased region" description="Basic and acidic residues" evidence="5">
    <location>
        <begin position="825"/>
        <end position="836"/>
    </location>
</feature>
<evidence type="ECO:0000256" key="4">
    <source>
        <dbReference type="ARBA" id="ARBA00023306"/>
    </source>
</evidence>
<keyword evidence="4" id="KW-0131">Cell cycle</keyword>
<protein>
    <recommendedName>
        <fullName evidence="6">Timeless N-terminal domain-containing protein</fullName>
    </recommendedName>
</protein>
<dbReference type="InterPro" id="IPR006906">
    <property type="entry name" value="Timeless_N"/>
</dbReference>
<name>A0A162TK55_MUCCL</name>
<dbReference type="OrthoDB" id="310853at2759"/>
<proteinExistence type="predicted"/>
<dbReference type="GO" id="GO:0000076">
    <property type="term" value="P:DNA replication checkpoint signaling"/>
    <property type="evidence" value="ECO:0007669"/>
    <property type="project" value="TreeGrafter"/>
</dbReference>
<comment type="subcellular location">
    <subcellularLocation>
        <location evidence="1">Nucleus</location>
    </subcellularLocation>
</comment>
<feature type="region of interest" description="Disordered" evidence="5">
    <location>
        <begin position="765"/>
        <end position="788"/>
    </location>
</feature>
<dbReference type="VEuPathDB" id="FungiDB:MUCCIDRAFT_161882"/>
<dbReference type="GO" id="GO:0003677">
    <property type="term" value="F:DNA binding"/>
    <property type="evidence" value="ECO:0007669"/>
    <property type="project" value="TreeGrafter"/>
</dbReference>
<dbReference type="STRING" id="747725.A0A162TK55"/>
<dbReference type="GO" id="GO:0043111">
    <property type="term" value="P:replication fork arrest"/>
    <property type="evidence" value="ECO:0007669"/>
    <property type="project" value="TreeGrafter"/>
</dbReference>
<dbReference type="Pfam" id="PF04821">
    <property type="entry name" value="TIMELESS"/>
    <property type="match status" value="1"/>
</dbReference>
<dbReference type="EMBL" id="AMYB01000003">
    <property type="protein sequence ID" value="OAD05182.1"/>
    <property type="molecule type" value="Genomic_DNA"/>
</dbReference>
<reference evidence="7 8" key="1">
    <citation type="submission" date="2015-06" db="EMBL/GenBank/DDBJ databases">
        <title>Expansion of signal transduction pathways in fungi by whole-genome duplication.</title>
        <authorList>
            <consortium name="DOE Joint Genome Institute"/>
            <person name="Corrochano L.M."/>
            <person name="Kuo A."/>
            <person name="Marcet-Houben M."/>
            <person name="Polaino S."/>
            <person name="Salamov A."/>
            <person name="Villalobos J.M."/>
            <person name="Alvarez M.I."/>
            <person name="Avalos J."/>
            <person name="Benito E.P."/>
            <person name="Benoit I."/>
            <person name="Burger G."/>
            <person name="Camino L.P."/>
            <person name="Canovas D."/>
            <person name="Cerda-Olmedo E."/>
            <person name="Cheng J.-F."/>
            <person name="Dominguez A."/>
            <person name="Elias M."/>
            <person name="Eslava A.P."/>
            <person name="Glaser F."/>
            <person name="Grimwood J."/>
            <person name="Gutierrez G."/>
            <person name="Heitman J."/>
            <person name="Henrissat B."/>
            <person name="Iturriaga E.A."/>
            <person name="Lang B.F."/>
            <person name="Lavin J.L."/>
            <person name="Lee S."/>
            <person name="Li W."/>
            <person name="Lindquist E."/>
            <person name="Lopez-Garcia S."/>
            <person name="Luque E.M."/>
            <person name="Marcos A.T."/>
            <person name="Martin J."/>
            <person name="Mccluskey K."/>
            <person name="Medina H.R."/>
            <person name="Miralles-Duran A."/>
            <person name="Miyazaki A."/>
            <person name="Munoz-Torres E."/>
            <person name="Oguiza J.A."/>
            <person name="Ohm R."/>
            <person name="Olmedo M."/>
            <person name="Orejas M."/>
            <person name="Ortiz-Castellanos L."/>
            <person name="Pisabarro A.G."/>
            <person name="Rodriguez-Romero J."/>
            <person name="Ruiz-Herrera J."/>
            <person name="Ruiz-Vazquez R."/>
            <person name="Sanz C."/>
            <person name="Schackwitz W."/>
            <person name="Schmutz J."/>
            <person name="Shahriari M."/>
            <person name="Shelest E."/>
            <person name="Silva-Franco F."/>
            <person name="Soanes D."/>
            <person name="Syed K."/>
            <person name="Tagua V.G."/>
            <person name="Talbot N.J."/>
            <person name="Thon M."/>
            <person name="De Vries R.P."/>
            <person name="Wiebenga A."/>
            <person name="Yadav J.S."/>
            <person name="Braun E.L."/>
            <person name="Baker S."/>
            <person name="Garre V."/>
            <person name="Horwitz B."/>
            <person name="Torres-Martinez S."/>
            <person name="Idnurm A."/>
            <person name="Herrera-Estrella A."/>
            <person name="Gabaldon T."/>
            <person name="Grigoriev I.V."/>
        </authorList>
    </citation>
    <scope>NUCLEOTIDE SEQUENCE [LARGE SCALE GENOMIC DNA]</scope>
    <source>
        <strain evidence="7 8">CBS 277.49</strain>
    </source>
</reference>
<dbReference type="Proteomes" id="UP000077051">
    <property type="component" value="Unassembled WGS sequence"/>
</dbReference>
<dbReference type="PANTHER" id="PTHR22940">
    <property type="entry name" value="TIMEOUT/TIMELESS-2"/>
    <property type="match status" value="1"/>
</dbReference>
<feature type="region of interest" description="Disordered" evidence="5">
    <location>
        <begin position="808"/>
        <end position="850"/>
    </location>
</feature>
<sequence>MDDEAQEIEGTKGYILSLCSAIGGLEEIKQDDGTVGQIYCAGDEALACLRDLKKAIRIDSQNNEKIVLNTLKEHNVVKTDIVPLLLSYRNQRTEVADRFILACVELLVPMTWPLEKKSLDDEDEDEEEENPNVMQCYRRYKLELLTPGVFETILTMIIKALRKPHRERSTVDHTSIRLVLYLLRNLAAIPDLNMPEFGTEDQVRMSHMQEMLLIRFYESDIMEFLLTIASNSERQGGTSEWNVLVLETIYNLIKYVDPKDVFSYKPSEDTKQGELQEIAAKLSNLLTNENSNKRRKIGYTPSRHNRFGGTYVLDWDGKKRVSHKQVAGFADSAFLVEGDKKTNRLGKRRKLEDMHSTKKAYQNRKSLKYLKTVSQSFLTSCFNAFFDCILKDMHREDDSIVEKDYPRYFFTMKWFLEFHSYEHKAALRRKADAFHMPNEDPQQESIDNHDYDYSLVASALNLKTVTYCLRHMRIKFDEKAWFDVQMTVDCFRQMLVTVGAMAKSDVEEHREVAEHIQQNLYYEQSFLDLFLELVKGYKNQSYGYLKAVVMLTHVLLKSLDHYQKGKKMMFVRKKKNQKRKKPAKRAEAPEEEEGVAIITAIASEDESEPEVDRNKEQEYKDIQFKFSTFEQRYVSWDVVRAYASLLELYQHLAPEYLICIANMFHRLMVKRKAEYLFWKLPLLELFNRILQDANKLSNSPAFAELEQFIRYSTRQFFNAAAEYPLLFVEALNPSIKSNRTWWEMPSKEEQLEKQRYEQDVNYIPPSTWEHDEERQPTGQASGDKKADEDELDAAMEDYYYSAFDRRDEMEAEGSGTTSSNPVTTPKDDTHDEHTKEPGTAIKEADIFNDDEEDDLFEAAYRKHKADLTKKGDQEMTEKLQEDSGLFDLDTLEKPRQDDGLLDSEMADI</sequence>
<evidence type="ECO:0000259" key="6">
    <source>
        <dbReference type="Pfam" id="PF04821"/>
    </source>
</evidence>
<evidence type="ECO:0000256" key="1">
    <source>
        <dbReference type="ARBA" id="ARBA00004123"/>
    </source>
</evidence>
<feature type="compositionally biased region" description="Polar residues" evidence="5">
    <location>
        <begin position="814"/>
        <end position="823"/>
    </location>
</feature>
<dbReference type="AlphaFoldDB" id="A0A162TK55"/>
<evidence type="ECO:0000313" key="7">
    <source>
        <dbReference type="EMBL" id="OAD05182.1"/>
    </source>
</evidence>
<keyword evidence="3" id="KW-0539">Nucleus</keyword>
<feature type="region of interest" description="Disordered" evidence="5">
    <location>
        <begin position="865"/>
        <end position="908"/>
    </location>
</feature>
<feature type="compositionally biased region" description="Acidic residues" evidence="5">
    <location>
        <begin position="899"/>
        <end position="908"/>
    </location>
</feature>
<evidence type="ECO:0000313" key="8">
    <source>
        <dbReference type="Proteomes" id="UP000077051"/>
    </source>
</evidence>
<accession>A0A162TK55</accession>
<evidence type="ECO:0000256" key="3">
    <source>
        <dbReference type="ARBA" id="ARBA00023242"/>
    </source>
</evidence>
<dbReference type="GO" id="GO:0031298">
    <property type="term" value="C:replication fork protection complex"/>
    <property type="evidence" value="ECO:0007669"/>
    <property type="project" value="TreeGrafter"/>
</dbReference>
<feature type="compositionally biased region" description="Basic and acidic residues" evidence="5">
    <location>
        <begin position="865"/>
        <end position="881"/>
    </location>
</feature>
<comment type="caution">
    <text evidence="7">The sequence shown here is derived from an EMBL/GenBank/DDBJ whole genome shotgun (WGS) entry which is preliminary data.</text>
</comment>
<organism evidence="7 8">
    <name type="scientific">Mucor lusitanicus CBS 277.49</name>
    <dbReference type="NCBI Taxonomy" id="747725"/>
    <lineage>
        <taxon>Eukaryota</taxon>
        <taxon>Fungi</taxon>
        <taxon>Fungi incertae sedis</taxon>
        <taxon>Mucoromycota</taxon>
        <taxon>Mucoromycotina</taxon>
        <taxon>Mucoromycetes</taxon>
        <taxon>Mucorales</taxon>
        <taxon>Mucorineae</taxon>
        <taxon>Mucoraceae</taxon>
        <taxon>Mucor</taxon>
    </lineage>
</organism>
<feature type="domain" description="Timeless N-terminal" evidence="6">
    <location>
        <begin position="39"/>
        <end position="312"/>
    </location>
</feature>
<dbReference type="InterPro" id="IPR044998">
    <property type="entry name" value="Timeless"/>
</dbReference>
<keyword evidence="2" id="KW-0236">DNA replication inhibitor</keyword>
<dbReference type="PANTHER" id="PTHR22940:SF4">
    <property type="entry name" value="PROTEIN TIMELESS HOMOLOG"/>
    <property type="match status" value="1"/>
</dbReference>
<evidence type="ECO:0000256" key="5">
    <source>
        <dbReference type="SAM" id="MobiDB-lite"/>
    </source>
</evidence>
<dbReference type="GO" id="GO:0006281">
    <property type="term" value="P:DNA repair"/>
    <property type="evidence" value="ECO:0007669"/>
    <property type="project" value="TreeGrafter"/>
</dbReference>
<evidence type="ECO:0000256" key="2">
    <source>
        <dbReference type="ARBA" id="ARBA00022880"/>
    </source>
</evidence>
<gene>
    <name evidence="7" type="ORF">MUCCIDRAFT_161882</name>
</gene>
<keyword evidence="8" id="KW-1185">Reference proteome</keyword>